<proteinExistence type="inferred from homology"/>
<evidence type="ECO:0000313" key="10">
    <source>
        <dbReference type="EMBL" id="MBD7998296.1"/>
    </source>
</evidence>
<feature type="transmembrane region" description="Helical" evidence="8">
    <location>
        <begin position="320"/>
        <end position="343"/>
    </location>
</feature>
<dbReference type="PROSITE" id="PS50850">
    <property type="entry name" value="MFS"/>
    <property type="match status" value="1"/>
</dbReference>
<evidence type="ECO:0000256" key="2">
    <source>
        <dbReference type="ARBA" id="ARBA00006236"/>
    </source>
</evidence>
<sequence length="453" mass="46239">MATPPPAPSAAAPTRATRITVGFVLLLSALTAIGPLTIDLYLSAFPQIVTELGTTESRIQLTLTATLAGLALGQLLIGSLSDAVGRRLPLLSALSIYVLASVGIVFVQSIEMLTVLRFVQGLTAAAGMVLSMAIVRDNFEGFLVGKVIARLMLVVGVAPILAPTIGAQFLRMGSWRLMFVALAVFGVLLLVLAALRLKESLPPAMRRTGGTSAALRSYGSLVRDWSFFGLALLGGFYMAAMFTYISASTFVFQEQFGLSAQQYAIIFGAGAVSVTIGSQVNGALVGRVTPEQILRVIVPVGMVLSAGLLAATLSGAGLPVIVALIVLTLGTAGFVMPSVPAVALERNAHRAGSAAALLGAMQFGVGAGIAPLTGLIGGDVTITMAAVMFGVISVAGLLLLSLTRSLRAAPVEGTADEPVLVSDASELGVVAAAEAVVEAAEASATATPAPRRA</sequence>
<dbReference type="PANTHER" id="PTHR23502">
    <property type="entry name" value="MAJOR FACILITATOR SUPERFAMILY"/>
    <property type="match status" value="1"/>
</dbReference>
<dbReference type="InterPro" id="IPR004812">
    <property type="entry name" value="Efflux_drug-R_Bcr/CmlA"/>
</dbReference>
<feature type="transmembrane region" description="Helical" evidence="8">
    <location>
        <begin position="58"/>
        <end position="78"/>
    </location>
</feature>
<keyword evidence="3" id="KW-0813">Transport</keyword>
<accession>A0ABR8V1U4</accession>
<dbReference type="PANTHER" id="PTHR23502:SF132">
    <property type="entry name" value="POLYAMINE TRANSPORTER 2-RELATED"/>
    <property type="match status" value="1"/>
</dbReference>
<protein>
    <submittedName>
        <fullName evidence="10">Multidrug effflux MFS transporter</fullName>
    </submittedName>
</protein>
<feature type="transmembrane region" description="Helical" evidence="8">
    <location>
        <begin position="293"/>
        <end position="314"/>
    </location>
</feature>
<dbReference type="NCBIfam" id="TIGR00710">
    <property type="entry name" value="efflux_Bcr_CflA"/>
    <property type="match status" value="1"/>
</dbReference>
<dbReference type="InterPro" id="IPR020846">
    <property type="entry name" value="MFS_dom"/>
</dbReference>
<dbReference type="SUPFAM" id="SSF103473">
    <property type="entry name" value="MFS general substrate transporter"/>
    <property type="match status" value="1"/>
</dbReference>
<keyword evidence="5 8" id="KW-0812">Transmembrane</keyword>
<dbReference type="Proteomes" id="UP000633601">
    <property type="component" value="Unassembled WGS sequence"/>
</dbReference>
<feature type="transmembrane region" description="Helical" evidence="8">
    <location>
        <begin position="19"/>
        <end position="38"/>
    </location>
</feature>
<dbReference type="Gene3D" id="1.20.1720.10">
    <property type="entry name" value="Multidrug resistance protein D"/>
    <property type="match status" value="1"/>
</dbReference>
<dbReference type="InterPro" id="IPR011701">
    <property type="entry name" value="MFS"/>
</dbReference>
<feature type="transmembrane region" description="Helical" evidence="8">
    <location>
        <begin position="355"/>
        <end position="376"/>
    </location>
</feature>
<feature type="transmembrane region" description="Helical" evidence="8">
    <location>
        <begin position="382"/>
        <end position="402"/>
    </location>
</feature>
<keyword evidence="4" id="KW-1003">Cell membrane</keyword>
<feature type="transmembrane region" description="Helical" evidence="8">
    <location>
        <begin position="175"/>
        <end position="197"/>
    </location>
</feature>
<feature type="domain" description="Major facilitator superfamily (MFS) profile" evidence="9">
    <location>
        <begin position="23"/>
        <end position="408"/>
    </location>
</feature>
<feature type="transmembrane region" description="Helical" evidence="8">
    <location>
        <begin position="265"/>
        <end position="286"/>
    </location>
</feature>
<keyword evidence="11" id="KW-1185">Reference proteome</keyword>
<evidence type="ECO:0000256" key="4">
    <source>
        <dbReference type="ARBA" id="ARBA00022475"/>
    </source>
</evidence>
<organism evidence="10 11">
    <name type="scientific">Oerskovia gallyi</name>
    <dbReference type="NCBI Taxonomy" id="2762226"/>
    <lineage>
        <taxon>Bacteria</taxon>
        <taxon>Bacillati</taxon>
        <taxon>Actinomycetota</taxon>
        <taxon>Actinomycetes</taxon>
        <taxon>Micrococcales</taxon>
        <taxon>Cellulomonadaceae</taxon>
        <taxon>Oerskovia</taxon>
    </lineage>
</organism>
<dbReference type="EMBL" id="JACSQE010000004">
    <property type="protein sequence ID" value="MBD7998296.1"/>
    <property type="molecule type" value="Genomic_DNA"/>
</dbReference>
<evidence type="ECO:0000259" key="9">
    <source>
        <dbReference type="PROSITE" id="PS50850"/>
    </source>
</evidence>
<evidence type="ECO:0000256" key="8">
    <source>
        <dbReference type="SAM" id="Phobius"/>
    </source>
</evidence>
<feature type="transmembrane region" description="Helical" evidence="8">
    <location>
        <begin position="147"/>
        <end position="169"/>
    </location>
</feature>
<reference evidence="10 11" key="1">
    <citation type="submission" date="2020-08" db="EMBL/GenBank/DDBJ databases">
        <title>A Genomic Blueprint of the Chicken Gut Microbiome.</title>
        <authorList>
            <person name="Gilroy R."/>
            <person name="Ravi A."/>
            <person name="Getino M."/>
            <person name="Pursley I."/>
            <person name="Horton D.L."/>
            <person name="Alikhan N.-F."/>
            <person name="Baker D."/>
            <person name="Gharbi K."/>
            <person name="Hall N."/>
            <person name="Watson M."/>
            <person name="Adriaenssens E.M."/>
            <person name="Foster-Nyarko E."/>
            <person name="Jarju S."/>
            <person name="Secka A."/>
            <person name="Antonio M."/>
            <person name="Oren A."/>
            <person name="Chaudhuri R."/>
            <person name="La Ragione R.M."/>
            <person name="Hildebrand F."/>
            <person name="Pallen M.J."/>
        </authorList>
    </citation>
    <scope>NUCLEOTIDE SEQUENCE [LARGE SCALE GENOMIC DNA]</scope>
    <source>
        <strain evidence="10 11">Sa2CUA8</strain>
    </source>
</reference>
<dbReference type="CDD" id="cd17320">
    <property type="entry name" value="MFS_MdfA_MDR_like"/>
    <property type="match status" value="1"/>
</dbReference>
<feature type="transmembrane region" description="Helical" evidence="8">
    <location>
        <begin position="90"/>
        <end position="110"/>
    </location>
</feature>
<evidence type="ECO:0000313" key="11">
    <source>
        <dbReference type="Proteomes" id="UP000633601"/>
    </source>
</evidence>
<dbReference type="Pfam" id="PF07690">
    <property type="entry name" value="MFS_1"/>
    <property type="match status" value="1"/>
</dbReference>
<evidence type="ECO:0000256" key="3">
    <source>
        <dbReference type="ARBA" id="ARBA00022448"/>
    </source>
</evidence>
<gene>
    <name evidence="10" type="ORF">H9640_07020</name>
</gene>
<comment type="subcellular location">
    <subcellularLocation>
        <location evidence="1">Cell membrane</location>
        <topology evidence="1">Multi-pass membrane protein</topology>
    </subcellularLocation>
</comment>
<comment type="similarity">
    <text evidence="2">Belongs to the major facilitator superfamily. Bcr/CmlA family.</text>
</comment>
<name>A0ABR8V1U4_9CELL</name>
<evidence type="ECO:0000256" key="1">
    <source>
        <dbReference type="ARBA" id="ARBA00004651"/>
    </source>
</evidence>
<evidence type="ECO:0000256" key="5">
    <source>
        <dbReference type="ARBA" id="ARBA00022692"/>
    </source>
</evidence>
<feature type="transmembrane region" description="Helical" evidence="8">
    <location>
        <begin position="225"/>
        <end position="245"/>
    </location>
</feature>
<evidence type="ECO:0000256" key="6">
    <source>
        <dbReference type="ARBA" id="ARBA00022989"/>
    </source>
</evidence>
<dbReference type="RefSeq" id="WP_191789990.1">
    <property type="nucleotide sequence ID" value="NZ_JACSQE010000004.1"/>
</dbReference>
<evidence type="ECO:0000256" key="7">
    <source>
        <dbReference type="ARBA" id="ARBA00023136"/>
    </source>
</evidence>
<keyword evidence="7 8" id="KW-0472">Membrane</keyword>
<keyword evidence="6 8" id="KW-1133">Transmembrane helix</keyword>
<dbReference type="InterPro" id="IPR036259">
    <property type="entry name" value="MFS_trans_sf"/>
</dbReference>
<feature type="transmembrane region" description="Helical" evidence="8">
    <location>
        <begin position="116"/>
        <end position="135"/>
    </location>
</feature>
<comment type="caution">
    <text evidence="10">The sequence shown here is derived from an EMBL/GenBank/DDBJ whole genome shotgun (WGS) entry which is preliminary data.</text>
</comment>